<proteinExistence type="predicted"/>
<keyword evidence="2" id="KW-1185">Reference proteome</keyword>
<dbReference type="Proteomes" id="UP000828941">
    <property type="component" value="Chromosome 8"/>
</dbReference>
<protein>
    <submittedName>
        <fullName evidence="1">Uncharacterized protein</fullName>
    </submittedName>
</protein>
<gene>
    <name evidence="1" type="ORF">L6164_021362</name>
</gene>
<comment type="caution">
    <text evidence="1">The sequence shown here is derived from an EMBL/GenBank/DDBJ whole genome shotgun (WGS) entry which is preliminary data.</text>
</comment>
<name>A0ACB9MZ99_BAUVA</name>
<accession>A0ACB9MZ99</accession>
<organism evidence="1 2">
    <name type="scientific">Bauhinia variegata</name>
    <name type="common">Purple orchid tree</name>
    <name type="synonym">Phanera variegata</name>
    <dbReference type="NCBI Taxonomy" id="167791"/>
    <lineage>
        <taxon>Eukaryota</taxon>
        <taxon>Viridiplantae</taxon>
        <taxon>Streptophyta</taxon>
        <taxon>Embryophyta</taxon>
        <taxon>Tracheophyta</taxon>
        <taxon>Spermatophyta</taxon>
        <taxon>Magnoliopsida</taxon>
        <taxon>eudicotyledons</taxon>
        <taxon>Gunneridae</taxon>
        <taxon>Pentapetalae</taxon>
        <taxon>rosids</taxon>
        <taxon>fabids</taxon>
        <taxon>Fabales</taxon>
        <taxon>Fabaceae</taxon>
        <taxon>Cercidoideae</taxon>
        <taxon>Cercideae</taxon>
        <taxon>Bauhiniinae</taxon>
        <taxon>Bauhinia</taxon>
    </lineage>
</organism>
<reference evidence="1 2" key="1">
    <citation type="journal article" date="2022" name="DNA Res.">
        <title>Chromosomal-level genome assembly of the orchid tree Bauhinia variegata (Leguminosae; Cercidoideae) supports the allotetraploid origin hypothesis of Bauhinia.</title>
        <authorList>
            <person name="Zhong Y."/>
            <person name="Chen Y."/>
            <person name="Zheng D."/>
            <person name="Pang J."/>
            <person name="Liu Y."/>
            <person name="Luo S."/>
            <person name="Meng S."/>
            <person name="Qian L."/>
            <person name="Wei D."/>
            <person name="Dai S."/>
            <person name="Zhou R."/>
        </authorList>
    </citation>
    <scope>NUCLEOTIDE SEQUENCE [LARGE SCALE GENOMIC DNA]</scope>
    <source>
        <strain evidence="1">BV-YZ2020</strain>
    </source>
</reference>
<sequence length="87" mass="9509">MLRCFCKEVCLSLVRAVNSGDLGQFGSKIFQGWRGPNYSISTVCATSNFSILSAANHILKDIMLSGGSDAAIIPHWYMLSFCDIRCA</sequence>
<evidence type="ECO:0000313" key="1">
    <source>
        <dbReference type="EMBL" id="KAI4329058.1"/>
    </source>
</evidence>
<evidence type="ECO:0000313" key="2">
    <source>
        <dbReference type="Proteomes" id="UP000828941"/>
    </source>
</evidence>
<dbReference type="EMBL" id="CM039433">
    <property type="protein sequence ID" value="KAI4329058.1"/>
    <property type="molecule type" value="Genomic_DNA"/>
</dbReference>